<feature type="domain" description="MHYT" evidence="2">
    <location>
        <begin position="5"/>
        <end position="199"/>
    </location>
</feature>
<dbReference type="SUPFAM" id="SSF55073">
    <property type="entry name" value="Nucleotide cyclase"/>
    <property type="match status" value="1"/>
</dbReference>
<feature type="transmembrane region" description="Helical" evidence="1">
    <location>
        <begin position="212"/>
        <end position="236"/>
    </location>
</feature>
<dbReference type="Pfam" id="PF03707">
    <property type="entry name" value="MHYT"/>
    <property type="match status" value="2"/>
</dbReference>
<feature type="transmembrane region" description="Helical" evidence="1">
    <location>
        <begin position="73"/>
        <end position="96"/>
    </location>
</feature>
<protein>
    <recommendedName>
        <fullName evidence="2">MHYT domain-containing protein</fullName>
    </recommendedName>
</protein>
<dbReference type="Proteomes" id="UP000638188">
    <property type="component" value="Unassembled WGS sequence"/>
</dbReference>
<keyword evidence="1" id="KW-0812">Transmembrane</keyword>
<dbReference type="PANTHER" id="PTHR35152">
    <property type="entry name" value="DOMAIN SIGNALLING PROTEIN, PUTATIVE (AFU_ORTHOLOGUE AFUA_5G11310)-RELATED"/>
    <property type="match status" value="1"/>
</dbReference>
<sequence length="424" mass="45431">MNGHYDPGLVLLSYLVAILASYSALHFGSQLSSSSRAKGRFWLALGALTMGTGIWTMHFVGMRAHITPVAMTYDLGITVLSWLAAVLASAIALFIISLQHVRVLHVVISSLVMGGGISTMHYAGMAAINLTPAPSYDLLLLVLSIVIAVAASAAAMVICRALKGATGRNAMKLQGGASLVMGAAICGMHYTGMMAVRFPADAMPHPGNQLSGGWLGLPLALTISAFIALAVISAIADMRLRNLEQTRAIEQEEKLKQMAFFDTVTGLPNRAAFDKEVFDLIIRCEGGKASFGLEFLSIANFRSIEKHLGETSLQSLARGLKQLVGDDIFIARYASGGFMFLLNQQQLSARGALIKRLQQLPKTLANGAVDIQWRAGSSRFPTDASSSRMLVKKAMQTTDMSDYVQMRTSPDADIFIPQTEATSA</sequence>
<dbReference type="Gene3D" id="3.30.70.270">
    <property type="match status" value="1"/>
</dbReference>
<dbReference type="InterPro" id="IPR029787">
    <property type="entry name" value="Nucleotide_cyclase"/>
</dbReference>
<organism evidence="3 4">
    <name type="scientific">Halopseudomonas salina</name>
    <dbReference type="NCBI Taxonomy" id="1323744"/>
    <lineage>
        <taxon>Bacteria</taxon>
        <taxon>Pseudomonadati</taxon>
        <taxon>Pseudomonadota</taxon>
        <taxon>Gammaproteobacteria</taxon>
        <taxon>Pseudomonadales</taxon>
        <taxon>Pseudomonadaceae</taxon>
        <taxon>Halopseudomonas</taxon>
    </lineage>
</organism>
<dbReference type="InterPro" id="IPR000160">
    <property type="entry name" value="GGDEF_dom"/>
</dbReference>
<comment type="caution">
    <text evidence="3">The sequence shown here is derived from an EMBL/GenBank/DDBJ whole genome shotgun (WGS) entry which is preliminary data.</text>
</comment>
<feature type="transmembrane region" description="Helical" evidence="1">
    <location>
        <begin position="138"/>
        <end position="158"/>
    </location>
</feature>
<gene>
    <name evidence="3" type="ORF">GCM10007418_28700</name>
</gene>
<feature type="transmembrane region" description="Helical" evidence="1">
    <location>
        <begin position="179"/>
        <end position="200"/>
    </location>
</feature>
<dbReference type="InterPro" id="IPR005330">
    <property type="entry name" value="MHYT_dom"/>
</dbReference>
<keyword evidence="1" id="KW-0472">Membrane</keyword>
<reference evidence="4" key="1">
    <citation type="journal article" date="2019" name="Int. J. Syst. Evol. Microbiol.">
        <title>The Global Catalogue of Microorganisms (GCM) 10K type strain sequencing project: providing services to taxonomists for standard genome sequencing and annotation.</title>
        <authorList>
            <consortium name="The Broad Institute Genomics Platform"/>
            <consortium name="The Broad Institute Genome Sequencing Center for Infectious Disease"/>
            <person name="Wu L."/>
            <person name="Ma J."/>
        </authorList>
    </citation>
    <scope>NUCLEOTIDE SEQUENCE [LARGE SCALE GENOMIC DNA]</scope>
    <source>
        <strain evidence="4">CGMCC 1.12482</strain>
    </source>
</reference>
<evidence type="ECO:0000313" key="4">
    <source>
        <dbReference type="Proteomes" id="UP000638188"/>
    </source>
</evidence>
<dbReference type="RefSeq" id="WP_150278740.1">
    <property type="nucleotide sequence ID" value="NZ_BMFF01000006.1"/>
</dbReference>
<dbReference type="SMART" id="SM00267">
    <property type="entry name" value="GGDEF"/>
    <property type="match status" value="1"/>
</dbReference>
<dbReference type="Pfam" id="PF00990">
    <property type="entry name" value="GGDEF"/>
    <property type="match status" value="1"/>
</dbReference>
<keyword evidence="1" id="KW-1133">Transmembrane helix</keyword>
<dbReference type="EMBL" id="BMFF01000006">
    <property type="protein sequence ID" value="GGD07911.1"/>
    <property type="molecule type" value="Genomic_DNA"/>
</dbReference>
<feature type="transmembrane region" description="Helical" evidence="1">
    <location>
        <begin position="103"/>
        <end position="123"/>
    </location>
</feature>
<name>A0ABQ1PZM0_9GAMM</name>
<evidence type="ECO:0000259" key="2">
    <source>
        <dbReference type="PROSITE" id="PS50924"/>
    </source>
</evidence>
<proteinExistence type="predicted"/>
<dbReference type="PROSITE" id="PS50924">
    <property type="entry name" value="MHYT"/>
    <property type="match status" value="1"/>
</dbReference>
<evidence type="ECO:0000313" key="3">
    <source>
        <dbReference type="EMBL" id="GGD07911.1"/>
    </source>
</evidence>
<dbReference type="InterPro" id="IPR043128">
    <property type="entry name" value="Rev_trsase/Diguanyl_cyclase"/>
</dbReference>
<dbReference type="PANTHER" id="PTHR35152:SF1">
    <property type="entry name" value="DOMAIN SIGNALLING PROTEIN, PUTATIVE (AFU_ORTHOLOGUE AFUA_5G11310)-RELATED"/>
    <property type="match status" value="1"/>
</dbReference>
<feature type="transmembrane region" description="Helical" evidence="1">
    <location>
        <begin position="41"/>
        <end position="61"/>
    </location>
</feature>
<feature type="transmembrane region" description="Helical" evidence="1">
    <location>
        <begin position="12"/>
        <end position="29"/>
    </location>
</feature>
<evidence type="ECO:0000256" key="1">
    <source>
        <dbReference type="PROSITE-ProRule" id="PRU00244"/>
    </source>
</evidence>
<keyword evidence="4" id="KW-1185">Reference proteome</keyword>
<accession>A0ABQ1PZM0</accession>